<dbReference type="Proteomes" id="UP000199657">
    <property type="component" value="Unassembled WGS sequence"/>
</dbReference>
<feature type="domain" description="Glycosyltransferase 2-like" evidence="4">
    <location>
        <begin position="2"/>
        <end position="132"/>
    </location>
</feature>
<keyword evidence="6" id="KW-1185">Reference proteome</keyword>
<dbReference type="SUPFAM" id="SSF53448">
    <property type="entry name" value="Nucleotide-diphospho-sugar transferases"/>
    <property type="match status" value="1"/>
</dbReference>
<dbReference type="InterPro" id="IPR001173">
    <property type="entry name" value="Glyco_trans_2-like"/>
</dbReference>
<evidence type="ECO:0000256" key="1">
    <source>
        <dbReference type="ARBA" id="ARBA00006739"/>
    </source>
</evidence>
<dbReference type="AlphaFoldDB" id="A0A1H8SPC2"/>
<name>A0A1H8SPC2_9GAMM</name>
<evidence type="ECO:0000256" key="2">
    <source>
        <dbReference type="ARBA" id="ARBA00022676"/>
    </source>
</evidence>
<keyword evidence="3 5" id="KW-0808">Transferase</keyword>
<keyword evidence="2" id="KW-0328">Glycosyltransferase</keyword>
<dbReference type="STRING" id="406100.SAMN04488052_103106"/>
<dbReference type="Gene3D" id="3.90.550.10">
    <property type="entry name" value="Spore Coat Polysaccharide Biosynthesis Protein SpsA, Chain A"/>
    <property type="match status" value="1"/>
</dbReference>
<reference evidence="5 6" key="1">
    <citation type="submission" date="2016-10" db="EMBL/GenBank/DDBJ databases">
        <authorList>
            <person name="de Groot N.N."/>
        </authorList>
    </citation>
    <scope>NUCLEOTIDE SEQUENCE [LARGE SCALE GENOMIC DNA]</scope>
    <source>
        <strain evidence="5 6">CGMCC 1.6291</strain>
    </source>
</reference>
<dbReference type="InterPro" id="IPR050834">
    <property type="entry name" value="Glycosyltransf_2"/>
</dbReference>
<evidence type="ECO:0000259" key="4">
    <source>
        <dbReference type="Pfam" id="PF00535"/>
    </source>
</evidence>
<dbReference type="PANTHER" id="PTHR43685:SF5">
    <property type="entry name" value="GLYCOSYLTRANSFERASE EPSE-RELATED"/>
    <property type="match status" value="1"/>
</dbReference>
<gene>
    <name evidence="5" type="ORF">SAMN04488052_103106</name>
</gene>
<sequence>MEVVLIDDGSDDETGQRLEEYQGESVRVITHANKGFVRALTDAIVRSDSEYIAIHGSGDIAKKTKIKKQSEFLDHNPSVGLVGCRRLVKFYGNKRNNYAIGQEFKKKFERGIISINPFSHGEVMYRRSVYEKAGGYREFFRYAQDRDLWCRMSHIAEFAVLGDILYERVTGRPGSVSGDIEKLMQQRFLSEFAVYCHCQRLEGKPDPLDSIGAQSALMRPRSKRLAQDLARLSVRRWIEGDPHGAAQLVAAGLSERVCLHTLFASFSLTRFSSILMPPLSAYLSTRRRYREEGGSD</sequence>
<organism evidence="5 6">
    <name type="scientific">Aquisalimonas asiatica</name>
    <dbReference type="NCBI Taxonomy" id="406100"/>
    <lineage>
        <taxon>Bacteria</taxon>
        <taxon>Pseudomonadati</taxon>
        <taxon>Pseudomonadota</taxon>
        <taxon>Gammaproteobacteria</taxon>
        <taxon>Chromatiales</taxon>
        <taxon>Ectothiorhodospiraceae</taxon>
        <taxon>Aquisalimonas</taxon>
    </lineage>
</organism>
<protein>
    <submittedName>
        <fullName evidence="5">Glycosyl transferase family 2</fullName>
    </submittedName>
</protein>
<evidence type="ECO:0000256" key="3">
    <source>
        <dbReference type="ARBA" id="ARBA00022679"/>
    </source>
</evidence>
<evidence type="ECO:0000313" key="5">
    <source>
        <dbReference type="EMBL" id="SEO80417.1"/>
    </source>
</evidence>
<comment type="similarity">
    <text evidence="1">Belongs to the glycosyltransferase 2 family.</text>
</comment>
<dbReference type="InterPro" id="IPR029044">
    <property type="entry name" value="Nucleotide-diphossugar_trans"/>
</dbReference>
<dbReference type="EMBL" id="FOEG01000003">
    <property type="protein sequence ID" value="SEO80417.1"/>
    <property type="molecule type" value="Genomic_DNA"/>
</dbReference>
<proteinExistence type="inferred from homology"/>
<dbReference type="Pfam" id="PF00535">
    <property type="entry name" value="Glycos_transf_2"/>
    <property type="match status" value="1"/>
</dbReference>
<dbReference type="GO" id="GO:0016757">
    <property type="term" value="F:glycosyltransferase activity"/>
    <property type="evidence" value="ECO:0007669"/>
    <property type="project" value="UniProtKB-KW"/>
</dbReference>
<evidence type="ECO:0000313" key="6">
    <source>
        <dbReference type="Proteomes" id="UP000199657"/>
    </source>
</evidence>
<dbReference type="PANTHER" id="PTHR43685">
    <property type="entry name" value="GLYCOSYLTRANSFERASE"/>
    <property type="match status" value="1"/>
</dbReference>
<accession>A0A1H8SPC2</accession>